<dbReference type="SUPFAM" id="SSF48452">
    <property type="entry name" value="TPR-like"/>
    <property type="match status" value="1"/>
</dbReference>
<evidence type="ECO:0000256" key="1">
    <source>
        <dbReference type="ARBA" id="ARBA00022803"/>
    </source>
</evidence>
<dbReference type="InterPro" id="IPR038645">
    <property type="entry name" value="TTC5_OB_sf"/>
</dbReference>
<sequence length="437" mass="49286">MSLNVTDEGKKEENSENDVIKQLTERVDQLYLFRDNYFEKYASEVACNKNKNVEEELKKTLNTFEQHKGKTIPGKALNVKQNHDSRAEEALSKAIKLDPKLVDAWNELGECYWKKDDIIGAKNCFVGALGHQKNKVSLRNLSMVLRQLPTKSLSEKITNIEESLLKAKEAVQLDPNDGISWTILGNAHLSSFFTISYSPKTLKLSLSAYSQAEKDPVARTKPDLYYNKAMALKYEEEYQLALDSFSRAITLDPTWDTAKHKEKELVDYLASVQELIGSKGKLKGKKLQNLIQAIDDKHLGPYQSGSFLSTSNQTVKIECVTFTQLVPGFNPEKVILGKVVCSVVSEDEVPFTFCLVDKMETCLAVTVYNLGKGKGVLIGDSVAIPEPFLTRVSVRHKEKEYHFDSVRVERPSYIVVNGKNVGKDKEATVQHTYFKKE</sequence>
<comment type="caution">
    <text evidence="6">The sequence shown here is derived from an EMBL/GenBank/DDBJ whole genome shotgun (WGS) entry which is preliminary data.</text>
</comment>
<protein>
    <recommendedName>
        <fullName evidence="3">Cell division cycle protein 27 homolog</fullName>
    </recommendedName>
</protein>
<reference evidence="6" key="1">
    <citation type="submission" date="2013-04" db="EMBL/GenBank/DDBJ databases">
        <authorList>
            <person name="Qu J."/>
            <person name="Murali S.C."/>
            <person name="Bandaranaike D."/>
            <person name="Bellair M."/>
            <person name="Blankenburg K."/>
            <person name="Chao H."/>
            <person name="Dinh H."/>
            <person name="Doddapaneni H."/>
            <person name="Downs B."/>
            <person name="Dugan-Rocha S."/>
            <person name="Elkadiri S."/>
            <person name="Gnanaolivu R.D."/>
            <person name="Hernandez B."/>
            <person name="Javaid M."/>
            <person name="Jayaseelan J.C."/>
            <person name="Lee S."/>
            <person name="Li M."/>
            <person name="Ming W."/>
            <person name="Munidasa M."/>
            <person name="Muniz J."/>
            <person name="Nguyen L."/>
            <person name="Ongeri F."/>
            <person name="Osuji N."/>
            <person name="Pu L.-L."/>
            <person name="Puazo M."/>
            <person name="Qu C."/>
            <person name="Quiroz J."/>
            <person name="Raj R."/>
            <person name="Weissenberger G."/>
            <person name="Xin Y."/>
            <person name="Zou X."/>
            <person name="Han Y."/>
            <person name="Richards S."/>
            <person name="Worley K."/>
            <person name="Muzny D."/>
            <person name="Gibbs R."/>
        </authorList>
    </citation>
    <scope>NUCLEOTIDE SEQUENCE</scope>
    <source>
        <strain evidence="6">Sampled in the wild</strain>
    </source>
</reference>
<evidence type="ECO:0000256" key="3">
    <source>
        <dbReference type="ARBA" id="ARBA00039307"/>
    </source>
</evidence>
<evidence type="ECO:0000313" key="7">
    <source>
        <dbReference type="Proteomes" id="UP000792457"/>
    </source>
</evidence>
<dbReference type="InterPro" id="IPR019734">
    <property type="entry name" value="TPR_rpt"/>
</dbReference>
<accession>A0A8K0JTT6</accession>
<keyword evidence="1 4" id="KW-0802">TPR repeat</keyword>
<proteinExistence type="inferred from homology"/>
<dbReference type="InterPro" id="IPR032076">
    <property type="entry name" value="TTC5_OB"/>
</dbReference>
<dbReference type="SMART" id="SM00028">
    <property type="entry name" value="TPR"/>
    <property type="match status" value="2"/>
</dbReference>
<dbReference type="Pfam" id="PF00515">
    <property type="entry name" value="TPR_1"/>
    <property type="match status" value="1"/>
</dbReference>
<dbReference type="Gene3D" id="2.40.50.550">
    <property type="match status" value="1"/>
</dbReference>
<evidence type="ECO:0000256" key="2">
    <source>
        <dbReference type="ARBA" id="ARBA00038210"/>
    </source>
</evidence>
<dbReference type="OrthoDB" id="423589at2759"/>
<dbReference type="PANTHER" id="PTHR12558:SF13">
    <property type="entry name" value="CELL DIVISION CYCLE PROTEIN 27 HOMOLOG"/>
    <property type="match status" value="1"/>
</dbReference>
<dbReference type="Proteomes" id="UP000792457">
    <property type="component" value="Unassembled WGS sequence"/>
</dbReference>
<dbReference type="Gene3D" id="1.25.40.10">
    <property type="entry name" value="Tetratricopeptide repeat domain"/>
    <property type="match status" value="1"/>
</dbReference>
<evidence type="ECO:0000313" key="6">
    <source>
        <dbReference type="EMBL" id="KAG8222338.1"/>
    </source>
</evidence>
<feature type="repeat" description="TPR" evidence="4">
    <location>
        <begin position="222"/>
        <end position="255"/>
    </location>
</feature>
<dbReference type="PANTHER" id="PTHR12558">
    <property type="entry name" value="CELL DIVISION CYCLE 16,23,27"/>
    <property type="match status" value="1"/>
</dbReference>
<feature type="domain" description="Tetratricopeptide repeat protein 5 OB fold" evidence="5">
    <location>
        <begin position="316"/>
        <end position="427"/>
    </location>
</feature>
<gene>
    <name evidence="6" type="ORF">J437_LFUL001324</name>
</gene>
<name>A0A8K0JTT6_LADFU</name>
<reference evidence="6" key="2">
    <citation type="submission" date="2017-10" db="EMBL/GenBank/DDBJ databases">
        <title>Ladona fulva Genome sequencing and assembly.</title>
        <authorList>
            <person name="Murali S."/>
            <person name="Richards S."/>
            <person name="Bandaranaike D."/>
            <person name="Bellair M."/>
            <person name="Blankenburg K."/>
            <person name="Chao H."/>
            <person name="Dinh H."/>
            <person name="Doddapaneni H."/>
            <person name="Dugan-Rocha S."/>
            <person name="Elkadiri S."/>
            <person name="Gnanaolivu R."/>
            <person name="Hernandez B."/>
            <person name="Skinner E."/>
            <person name="Javaid M."/>
            <person name="Lee S."/>
            <person name="Li M."/>
            <person name="Ming W."/>
            <person name="Munidasa M."/>
            <person name="Muniz J."/>
            <person name="Nguyen L."/>
            <person name="Hughes D."/>
            <person name="Osuji N."/>
            <person name="Pu L.-L."/>
            <person name="Puazo M."/>
            <person name="Qu C."/>
            <person name="Quiroz J."/>
            <person name="Raj R."/>
            <person name="Weissenberger G."/>
            <person name="Xin Y."/>
            <person name="Zou X."/>
            <person name="Han Y."/>
            <person name="Worley K."/>
            <person name="Muzny D."/>
            <person name="Gibbs R."/>
        </authorList>
    </citation>
    <scope>NUCLEOTIDE SEQUENCE</scope>
    <source>
        <strain evidence="6">Sampled in the wild</strain>
    </source>
</reference>
<dbReference type="Pfam" id="PF16669">
    <property type="entry name" value="TTC5_OB"/>
    <property type="match status" value="1"/>
</dbReference>
<dbReference type="EMBL" id="KZ308130">
    <property type="protein sequence ID" value="KAG8222338.1"/>
    <property type="molecule type" value="Genomic_DNA"/>
</dbReference>
<dbReference type="PROSITE" id="PS50005">
    <property type="entry name" value="TPR"/>
    <property type="match status" value="1"/>
</dbReference>
<keyword evidence="7" id="KW-1185">Reference proteome</keyword>
<evidence type="ECO:0000259" key="5">
    <source>
        <dbReference type="Pfam" id="PF16669"/>
    </source>
</evidence>
<comment type="similarity">
    <text evidence="2">Belongs to the APC3/CDC27 family.</text>
</comment>
<evidence type="ECO:0000256" key="4">
    <source>
        <dbReference type="PROSITE-ProRule" id="PRU00339"/>
    </source>
</evidence>
<organism evidence="6 7">
    <name type="scientific">Ladona fulva</name>
    <name type="common">Scarce chaser dragonfly</name>
    <name type="synonym">Libellula fulva</name>
    <dbReference type="NCBI Taxonomy" id="123851"/>
    <lineage>
        <taxon>Eukaryota</taxon>
        <taxon>Metazoa</taxon>
        <taxon>Ecdysozoa</taxon>
        <taxon>Arthropoda</taxon>
        <taxon>Hexapoda</taxon>
        <taxon>Insecta</taxon>
        <taxon>Pterygota</taxon>
        <taxon>Palaeoptera</taxon>
        <taxon>Odonata</taxon>
        <taxon>Epiprocta</taxon>
        <taxon>Anisoptera</taxon>
        <taxon>Libelluloidea</taxon>
        <taxon>Libellulidae</taxon>
        <taxon>Ladona</taxon>
    </lineage>
</organism>
<dbReference type="AlphaFoldDB" id="A0A8K0JTT6"/>
<dbReference type="InterPro" id="IPR011990">
    <property type="entry name" value="TPR-like_helical_dom_sf"/>
</dbReference>